<dbReference type="CDD" id="cd06257">
    <property type="entry name" value="DnaJ"/>
    <property type="match status" value="1"/>
</dbReference>
<dbReference type="Gene3D" id="2.60.260.20">
    <property type="entry name" value="Urease metallochaperone UreE, N-terminal domain"/>
    <property type="match status" value="1"/>
</dbReference>
<dbReference type="PANTHER" id="PTHR24078">
    <property type="entry name" value="DNAJ HOMOLOG SUBFAMILY C MEMBER"/>
    <property type="match status" value="1"/>
</dbReference>
<comment type="caution">
    <text evidence="3">The sequence shown here is derived from an EMBL/GenBank/DDBJ whole genome shotgun (WGS) entry which is preliminary data.</text>
</comment>
<dbReference type="Proteomes" id="UP000570547">
    <property type="component" value="Unassembled WGS sequence"/>
</dbReference>
<proteinExistence type="predicted"/>
<evidence type="ECO:0000256" key="1">
    <source>
        <dbReference type="ARBA" id="ARBA00023186"/>
    </source>
</evidence>
<dbReference type="InterPro" id="IPR001623">
    <property type="entry name" value="DnaJ_domain"/>
</dbReference>
<evidence type="ECO:0000313" key="4">
    <source>
        <dbReference type="Proteomes" id="UP000570547"/>
    </source>
</evidence>
<dbReference type="InterPro" id="IPR008971">
    <property type="entry name" value="HSP40/DnaJ_pept-bd"/>
</dbReference>
<keyword evidence="4" id="KW-1185">Reference proteome</keyword>
<dbReference type="GO" id="GO:0005829">
    <property type="term" value="C:cytosol"/>
    <property type="evidence" value="ECO:0007669"/>
    <property type="project" value="TreeGrafter"/>
</dbReference>
<feature type="domain" description="J" evidence="2">
    <location>
        <begin position="1"/>
        <end position="53"/>
    </location>
</feature>
<sequence>NEDEIKKAYRKMALKYHPDKNKDPNAEEKFKEIAEAYDVLSDPKKRAVYDQYGEEGLKTGGGSSGGSGNTFHYTFHGDPHATFANSNCIFLRSPCRVLWEGWDPQDPFQRDKPVPVPAWKLEAVAQQPPTPCPLPEASFRSPLAQPLPKAWRRSCPRVRQSCLSYLRTQGFSCCIPVSRGSPMQAGVRLLPGAGVQQGGTPTPALGCAVGWEMGTSLSSTPAPREAQRHSHSVVPCWCSLVGAALCGCTVNIPTIDGRVIPLPCNDIIKPGTVKRLRGEGLPFPKAPSQRGDLIVEFKIRFPDRIAPQTRQILKQHLPCS</sequence>
<dbReference type="GO" id="GO:0006457">
    <property type="term" value="P:protein folding"/>
    <property type="evidence" value="ECO:0007669"/>
    <property type="project" value="InterPro"/>
</dbReference>
<name>A0A7K9P8Q5_9CORV</name>
<evidence type="ECO:0000313" key="3">
    <source>
        <dbReference type="EMBL" id="NXH95727.1"/>
    </source>
</evidence>
<dbReference type="Pfam" id="PF01556">
    <property type="entry name" value="DnaJ_C"/>
    <property type="match status" value="1"/>
</dbReference>
<dbReference type="InterPro" id="IPR002939">
    <property type="entry name" value="DnaJ_C"/>
</dbReference>
<dbReference type="InterPro" id="IPR018253">
    <property type="entry name" value="DnaJ_domain_CS"/>
</dbReference>
<dbReference type="PROSITE" id="PS00636">
    <property type="entry name" value="DNAJ_1"/>
    <property type="match status" value="1"/>
</dbReference>
<dbReference type="AlphaFoldDB" id="A0A7K9P8Q5"/>
<reference evidence="3 4" key="1">
    <citation type="submission" date="2019-09" db="EMBL/GenBank/DDBJ databases">
        <title>Bird 10,000 Genomes (B10K) Project - Family phase.</title>
        <authorList>
            <person name="Zhang G."/>
        </authorList>
    </citation>
    <scope>NUCLEOTIDE SEQUENCE [LARGE SCALE GENOMIC DNA]</scope>
    <source>
        <strain evidence="3">B10K-DU-001-28</strain>
        <tissue evidence="3">Muscle</tissue>
    </source>
</reference>
<dbReference type="SMART" id="SM00271">
    <property type="entry name" value="DnaJ"/>
    <property type="match status" value="1"/>
</dbReference>
<dbReference type="Gene3D" id="1.10.287.110">
    <property type="entry name" value="DnaJ domain"/>
    <property type="match status" value="1"/>
</dbReference>
<dbReference type="PRINTS" id="PR00625">
    <property type="entry name" value="JDOMAIN"/>
</dbReference>
<dbReference type="PANTHER" id="PTHR24078:SF553">
    <property type="entry name" value="DNAJ HOMOLOG SUBFAMILY B MEMBER 5"/>
    <property type="match status" value="1"/>
</dbReference>
<protein>
    <submittedName>
        <fullName evidence="3">DNJB5 protein</fullName>
    </submittedName>
</protein>
<dbReference type="EMBL" id="VWZT01003158">
    <property type="protein sequence ID" value="NXH95727.1"/>
    <property type="molecule type" value="Genomic_DNA"/>
</dbReference>
<feature type="non-terminal residue" evidence="3">
    <location>
        <position position="320"/>
    </location>
</feature>
<dbReference type="SUPFAM" id="SSF46565">
    <property type="entry name" value="Chaperone J-domain"/>
    <property type="match status" value="1"/>
</dbReference>
<organism evidence="3 4">
    <name type="scientific">Pachycephala philippinensis</name>
    <name type="common">yellow-belllied whistler</name>
    <dbReference type="NCBI Taxonomy" id="449367"/>
    <lineage>
        <taxon>Eukaryota</taxon>
        <taxon>Metazoa</taxon>
        <taxon>Chordata</taxon>
        <taxon>Craniata</taxon>
        <taxon>Vertebrata</taxon>
        <taxon>Euteleostomi</taxon>
        <taxon>Archelosauria</taxon>
        <taxon>Archosauria</taxon>
        <taxon>Dinosauria</taxon>
        <taxon>Saurischia</taxon>
        <taxon>Theropoda</taxon>
        <taxon>Coelurosauria</taxon>
        <taxon>Aves</taxon>
        <taxon>Neognathae</taxon>
        <taxon>Neoaves</taxon>
        <taxon>Telluraves</taxon>
        <taxon>Australaves</taxon>
        <taxon>Passeriformes</taxon>
        <taxon>Corvoidea</taxon>
        <taxon>Pachycephalidae</taxon>
        <taxon>Pachycephala</taxon>
    </lineage>
</organism>
<dbReference type="PROSITE" id="PS50076">
    <property type="entry name" value="DNAJ_2"/>
    <property type="match status" value="1"/>
</dbReference>
<evidence type="ECO:0000259" key="2">
    <source>
        <dbReference type="PROSITE" id="PS50076"/>
    </source>
</evidence>
<dbReference type="SUPFAM" id="SSF49493">
    <property type="entry name" value="HSP40/DnaJ peptide-binding domain"/>
    <property type="match status" value="1"/>
</dbReference>
<dbReference type="GO" id="GO:0051087">
    <property type="term" value="F:protein-folding chaperone binding"/>
    <property type="evidence" value="ECO:0007669"/>
    <property type="project" value="TreeGrafter"/>
</dbReference>
<gene>
    <name evidence="3" type="primary">Dnajb5</name>
    <name evidence="3" type="ORF">PACPHI_R04183</name>
</gene>
<keyword evidence="1" id="KW-0143">Chaperone</keyword>
<dbReference type="InterPro" id="IPR051339">
    <property type="entry name" value="DnaJ_subfamily_B"/>
</dbReference>
<accession>A0A7K9P8Q5</accession>
<dbReference type="InterPro" id="IPR036869">
    <property type="entry name" value="J_dom_sf"/>
</dbReference>
<dbReference type="GO" id="GO:0051082">
    <property type="term" value="F:unfolded protein binding"/>
    <property type="evidence" value="ECO:0007669"/>
    <property type="project" value="InterPro"/>
</dbReference>
<dbReference type="Pfam" id="PF00226">
    <property type="entry name" value="DnaJ"/>
    <property type="match status" value="1"/>
</dbReference>
<feature type="non-terminal residue" evidence="3">
    <location>
        <position position="1"/>
    </location>
</feature>